<evidence type="ECO:0000313" key="9">
    <source>
        <dbReference type="EMBL" id="QHQ35069.1"/>
    </source>
</evidence>
<dbReference type="PANTHER" id="PTHR43876">
    <property type="entry name" value="UBIQUINONE BIOSYNTHESIS MONOOXYGENASE COQ6, MITOCHONDRIAL"/>
    <property type="match status" value="1"/>
</dbReference>
<dbReference type="GO" id="GO:0006744">
    <property type="term" value="P:ubiquinone biosynthetic process"/>
    <property type="evidence" value="ECO:0007669"/>
    <property type="project" value="UniProtKB-UniPathway"/>
</dbReference>
<dbReference type="InterPro" id="IPR002938">
    <property type="entry name" value="FAD-bd"/>
</dbReference>
<dbReference type="GO" id="GO:0004497">
    <property type="term" value="F:monooxygenase activity"/>
    <property type="evidence" value="ECO:0007669"/>
    <property type="project" value="UniProtKB-KW"/>
</dbReference>
<dbReference type="InterPro" id="IPR051205">
    <property type="entry name" value="UbiH/COQ6_monooxygenase"/>
</dbReference>
<keyword evidence="5" id="KW-0274">FAD</keyword>
<dbReference type="RefSeq" id="WP_161861634.1">
    <property type="nucleotide sequence ID" value="NZ_CP046620.1"/>
</dbReference>
<evidence type="ECO:0000256" key="5">
    <source>
        <dbReference type="ARBA" id="ARBA00022827"/>
    </source>
</evidence>
<organism evidence="9 10">
    <name type="scientific">Algicella marina</name>
    <dbReference type="NCBI Taxonomy" id="2683284"/>
    <lineage>
        <taxon>Bacteria</taxon>
        <taxon>Pseudomonadati</taxon>
        <taxon>Pseudomonadota</taxon>
        <taxon>Alphaproteobacteria</taxon>
        <taxon>Rhodobacterales</taxon>
        <taxon>Paracoccaceae</taxon>
        <taxon>Algicella</taxon>
    </lineage>
</organism>
<dbReference type="SUPFAM" id="SSF51905">
    <property type="entry name" value="FAD/NAD(P)-binding domain"/>
    <property type="match status" value="1"/>
</dbReference>
<dbReference type="AlphaFoldDB" id="A0A6P1T1A5"/>
<evidence type="ECO:0000256" key="4">
    <source>
        <dbReference type="ARBA" id="ARBA00022630"/>
    </source>
</evidence>
<reference evidence="9 10" key="1">
    <citation type="submission" date="2019-12" db="EMBL/GenBank/DDBJ databases">
        <title>Complete genome sequence of Algicella marina strain 9Alg 56(T) isolated from the red alga Tichocarpus crinitus.</title>
        <authorList>
            <person name="Kim S.-G."/>
            <person name="Nedashkovskaya O.I."/>
        </authorList>
    </citation>
    <scope>NUCLEOTIDE SEQUENCE [LARGE SCALE GENOMIC DNA]</scope>
    <source>
        <strain evidence="9 10">9Alg 56</strain>
    </source>
</reference>
<evidence type="ECO:0000256" key="7">
    <source>
        <dbReference type="ARBA" id="ARBA00023033"/>
    </source>
</evidence>
<dbReference type="PRINTS" id="PR00420">
    <property type="entry name" value="RNGMNOXGNASE"/>
</dbReference>
<evidence type="ECO:0000256" key="3">
    <source>
        <dbReference type="ARBA" id="ARBA00005349"/>
    </source>
</evidence>
<dbReference type="InterPro" id="IPR036188">
    <property type="entry name" value="FAD/NAD-bd_sf"/>
</dbReference>
<proteinExistence type="inferred from homology"/>
<comment type="cofactor">
    <cofactor evidence="1">
        <name>FAD</name>
        <dbReference type="ChEBI" id="CHEBI:57692"/>
    </cofactor>
</comment>
<dbReference type="GO" id="GO:0016705">
    <property type="term" value="F:oxidoreductase activity, acting on paired donors, with incorporation or reduction of molecular oxygen"/>
    <property type="evidence" value="ECO:0007669"/>
    <property type="project" value="InterPro"/>
</dbReference>
<dbReference type="Pfam" id="PF01494">
    <property type="entry name" value="FAD_binding_3"/>
    <property type="match status" value="1"/>
</dbReference>
<keyword evidence="4" id="KW-0285">Flavoprotein</keyword>
<evidence type="ECO:0000256" key="6">
    <source>
        <dbReference type="ARBA" id="ARBA00023002"/>
    </source>
</evidence>
<gene>
    <name evidence="9" type="ORF">GO499_07600</name>
</gene>
<protein>
    <submittedName>
        <fullName evidence="9">UbiH/UbiF family hydroxylase</fullName>
    </submittedName>
</protein>
<dbReference type="InterPro" id="IPR010971">
    <property type="entry name" value="UbiH/COQ6"/>
</dbReference>
<dbReference type="NCBIfam" id="TIGR01988">
    <property type="entry name" value="Ubi-OHases"/>
    <property type="match status" value="1"/>
</dbReference>
<evidence type="ECO:0000256" key="1">
    <source>
        <dbReference type="ARBA" id="ARBA00001974"/>
    </source>
</evidence>
<accession>A0A6P1T1A5</accession>
<keyword evidence="10" id="KW-1185">Reference proteome</keyword>
<keyword evidence="6" id="KW-0560">Oxidoreductase</keyword>
<keyword evidence="7" id="KW-0503">Monooxygenase</keyword>
<name>A0A6P1T1A5_9RHOB</name>
<comment type="pathway">
    <text evidence="2">Cofactor biosynthesis; ubiquinone biosynthesis.</text>
</comment>
<feature type="domain" description="FAD-binding" evidence="8">
    <location>
        <begin position="4"/>
        <end position="344"/>
    </location>
</feature>
<dbReference type="EMBL" id="CP046620">
    <property type="protein sequence ID" value="QHQ35069.1"/>
    <property type="molecule type" value="Genomic_DNA"/>
</dbReference>
<comment type="similarity">
    <text evidence="3">Belongs to the UbiH/COQ6 family.</text>
</comment>
<dbReference type="Gene3D" id="3.50.50.60">
    <property type="entry name" value="FAD/NAD(P)-binding domain"/>
    <property type="match status" value="2"/>
</dbReference>
<dbReference type="UniPathway" id="UPA00232"/>
<dbReference type="KEGG" id="amaq:GO499_07600"/>
<dbReference type="Proteomes" id="UP000464495">
    <property type="component" value="Chromosome"/>
</dbReference>
<sequence length="394" mass="41650">MDFDTDIVVSGGGVAGLVATAAFVAAGFDVTCVEPSPLVVAEGDTGADLRSTAFLEPSIEVLRAAGLWARLEGFATDLRVMRLADAGGAENSIRQVQDFRAEEIGQERFGANLPNWLLRREMVAHLEHLAGARLERGVSVVRHTGRTAGAIVGLNDGRQVRARLVVAADGRNSQLREAAGIGVRRVSYGQKALVFAVSHPLPHEFVSTEIHRSGGPFTLVPLPDREGVPHSSVVWMEMNARAAELMALDSDAFEDALNARACGVLGHLRVATGVGAWPIISQKAERLFGPRLALIAEAAHVIPPIGAQGLNMSLKDIAVLRDLMVGAGDIGDRALLERYARARAGDIATRIAGVDALNRAAMAEAQGLRDLRNLGLRAMAEGPLKAAVMKAGLG</sequence>
<evidence type="ECO:0000259" key="8">
    <source>
        <dbReference type="Pfam" id="PF01494"/>
    </source>
</evidence>
<dbReference type="GO" id="GO:0071949">
    <property type="term" value="F:FAD binding"/>
    <property type="evidence" value="ECO:0007669"/>
    <property type="project" value="InterPro"/>
</dbReference>
<evidence type="ECO:0000313" key="10">
    <source>
        <dbReference type="Proteomes" id="UP000464495"/>
    </source>
</evidence>
<evidence type="ECO:0000256" key="2">
    <source>
        <dbReference type="ARBA" id="ARBA00004749"/>
    </source>
</evidence>
<dbReference type="PANTHER" id="PTHR43876:SF7">
    <property type="entry name" value="UBIQUINONE BIOSYNTHESIS MONOOXYGENASE COQ6, MITOCHONDRIAL"/>
    <property type="match status" value="1"/>
</dbReference>